<comment type="caution">
    <text evidence="1">The sequence shown here is derived from an EMBL/GenBank/DDBJ whole genome shotgun (WGS) entry which is preliminary data.</text>
</comment>
<organism evidence="1 2">
    <name type="scientific">Paraperlucidibaca wandonensis</name>
    <dbReference type="NCBI Taxonomy" id="1268273"/>
    <lineage>
        <taxon>Bacteria</taxon>
        <taxon>Pseudomonadati</taxon>
        <taxon>Pseudomonadota</taxon>
        <taxon>Gammaproteobacteria</taxon>
        <taxon>Moraxellales</taxon>
        <taxon>Moraxellaceae</taxon>
        <taxon>Paraperlucidibaca</taxon>
    </lineage>
</organism>
<evidence type="ECO:0000313" key="1">
    <source>
        <dbReference type="EMBL" id="MFD0949202.1"/>
    </source>
</evidence>
<dbReference type="EMBL" id="JBHTIT010000001">
    <property type="protein sequence ID" value="MFD0949202.1"/>
    <property type="molecule type" value="Genomic_DNA"/>
</dbReference>
<sequence>MSDFWQAFTQPAVRDLAWLIGTPPLLTPLGDTAGFSNVYWPDNAFFSELLTETMPLLQKLDREPAALIAHSENSRDYRLGCYLERLLSFWLAHPDNPRYALVAANLPIREDGITLGELDYLVRNKRDGTLTHWELAVKFYLGRPETDLDQQWLGPGLHDRLDIKRDHLCQHQLQISQKAIAREIINAHLVATAEQPLGNDEIARMCWLKGRLFAASDKQWAVADPTQGNPEALRGHWCIDHELPKMADSRQKHGTVSANFDQPRLRGTRLYQTQWSVPSDWLNTAYSPRQR</sequence>
<reference evidence="2" key="1">
    <citation type="journal article" date="2019" name="Int. J. Syst. Evol. Microbiol.">
        <title>The Global Catalogue of Microorganisms (GCM) 10K type strain sequencing project: providing services to taxonomists for standard genome sequencing and annotation.</title>
        <authorList>
            <consortium name="The Broad Institute Genomics Platform"/>
            <consortium name="The Broad Institute Genome Sequencing Center for Infectious Disease"/>
            <person name="Wu L."/>
            <person name="Ma J."/>
        </authorList>
    </citation>
    <scope>NUCLEOTIDE SEQUENCE [LARGE SCALE GENOMIC DNA]</scope>
    <source>
        <strain evidence="2">CCUG 63419</strain>
    </source>
</reference>
<evidence type="ECO:0000313" key="2">
    <source>
        <dbReference type="Proteomes" id="UP001597044"/>
    </source>
</evidence>
<protein>
    <submittedName>
        <fullName evidence="1">DUF1853 family protein</fullName>
    </submittedName>
</protein>
<dbReference type="RefSeq" id="WP_379068592.1">
    <property type="nucleotide sequence ID" value="NZ_JBHTIT010000001.1"/>
</dbReference>
<dbReference type="InterPro" id="IPR015003">
    <property type="entry name" value="DUF1853"/>
</dbReference>
<dbReference type="Proteomes" id="UP001597044">
    <property type="component" value="Unassembled WGS sequence"/>
</dbReference>
<name>A0ABW3HEB9_9GAMM</name>
<proteinExistence type="predicted"/>
<dbReference type="Pfam" id="PF08907">
    <property type="entry name" value="DUF1853"/>
    <property type="match status" value="1"/>
</dbReference>
<accession>A0ABW3HEB9</accession>
<gene>
    <name evidence="1" type="ORF">ACFQ0F_02160</name>
</gene>
<keyword evidence="2" id="KW-1185">Reference proteome</keyword>